<keyword evidence="2" id="KW-1185">Reference proteome</keyword>
<accession>A0ACC1JKQ2</accession>
<organism evidence="1 2">
    <name type="scientific">Coemansia nantahalensis</name>
    <dbReference type="NCBI Taxonomy" id="2789366"/>
    <lineage>
        <taxon>Eukaryota</taxon>
        <taxon>Fungi</taxon>
        <taxon>Fungi incertae sedis</taxon>
        <taxon>Zoopagomycota</taxon>
        <taxon>Kickxellomycotina</taxon>
        <taxon>Kickxellomycetes</taxon>
        <taxon>Kickxellales</taxon>
        <taxon>Kickxellaceae</taxon>
        <taxon>Coemansia</taxon>
    </lineage>
</organism>
<reference evidence="1" key="1">
    <citation type="submission" date="2022-07" db="EMBL/GenBank/DDBJ databases">
        <title>Phylogenomic reconstructions and comparative analyses of Kickxellomycotina fungi.</title>
        <authorList>
            <person name="Reynolds N.K."/>
            <person name="Stajich J.E."/>
            <person name="Barry K."/>
            <person name="Grigoriev I.V."/>
            <person name="Crous P."/>
            <person name="Smith M.E."/>
        </authorList>
    </citation>
    <scope>NUCLEOTIDE SEQUENCE</scope>
    <source>
        <strain evidence="1">CBS 109366</strain>
    </source>
</reference>
<dbReference type="EMBL" id="JANBUJ010003404">
    <property type="protein sequence ID" value="KAJ2760798.1"/>
    <property type="molecule type" value="Genomic_DNA"/>
</dbReference>
<protein>
    <submittedName>
        <fullName evidence="1">Ubiquitin C-terminal hydrolase Ubp14</fullName>
        <ecNumber evidence="1">3.4.19.12</ecNumber>
    </submittedName>
</protein>
<dbReference type="Proteomes" id="UP001140234">
    <property type="component" value="Unassembled WGS sequence"/>
</dbReference>
<evidence type="ECO:0000313" key="2">
    <source>
        <dbReference type="Proteomes" id="UP001140234"/>
    </source>
</evidence>
<dbReference type="EC" id="3.4.19.12" evidence="1"/>
<name>A0ACC1JKQ2_9FUNG</name>
<gene>
    <name evidence="1" type="primary">ubp14</name>
    <name evidence="1" type="ORF">IWQ57_006212</name>
</gene>
<feature type="non-terminal residue" evidence="1">
    <location>
        <position position="1"/>
    </location>
</feature>
<comment type="caution">
    <text evidence="1">The sequence shown here is derived from an EMBL/GenBank/DDBJ whole genome shotgun (WGS) entry which is preliminary data.</text>
</comment>
<sequence>AGISPAHFKAAIAADHAEFATMRQQDAFEFLQHLTKQVDVAERAVAGGAQSPTSVFAFTTEERLQCQACHRVRYRQQPATSLSLPVPKRPAAAPGGAEEPPQYAPVPLAECLALMTGEETVDGYHCPACARPTTATKSTRFATFPKVLAVQVRRFELVDWVPRKLDIPVQVPLGAIDLAPHRGAGIQPGEEALPDGDDDSASGVAAAQGAPAEQPVDEGVVAQLESMGFPHARCVKAVRRTGNSGAEAATNWLFEHMDDPDIDVPDEQQPAAAAAGAAVDPDAVEQLAAMGFPHDAARKALAKAGGDTGRALDRLLSGADDDGDDNNTAAASAAAAGDESAVSTQFELTGFVSHKGSSVHCGHYVASVRHGLGDETQWFLINDARVAAQPTPEPEHAYLLFFTRTE</sequence>
<keyword evidence="1" id="KW-0378">Hydrolase</keyword>
<evidence type="ECO:0000313" key="1">
    <source>
        <dbReference type="EMBL" id="KAJ2760798.1"/>
    </source>
</evidence>
<proteinExistence type="predicted"/>